<dbReference type="EMBL" id="FNYE01000011">
    <property type="protein sequence ID" value="SEJ44284.1"/>
    <property type="molecule type" value="Genomic_DNA"/>
</dbReference>
<keyword evidence="2" id="KW-1185">Reference proteome</keyword>
<organism evidence="1 2">
    <name type="scientific">Paraburkholderia diazotrophica</name>
    <dbReference type="NCBI Taxonomy" id="667676"/>
    <lineage>
        <taxon>Bacteria</taxon>
        <taxon>Pseudomonadati</taxon>
        <taxon>Pseudomonadota</taxon>
        <taxon>Betaproteobacteria</taxon>
        <taxon>Burkholderiales</taxon>
        <taxon>Burkholderiaceae</taxon>
        <taxon>Paraburkholderia</taxon>
    </lineage>
</organism>
<reference evidence="2" key="1">
    <citation type="submission" date="2016-10" db="EMBL/GenBank/DDBJ databases">
        <authorList>
            <person name="Varghese N."/>
            <person name="Submissions S."/>
        </authorList>
    </citation>
    <scope>NUCLEOTIDE SEQUENCE [LARGE SCALE GENOMIC DNA]</scope>
    <source>
        <strain evidence="2">LMG 26031</strain>
    </source>
</reference>
<evidence type="ECO:0000313" key="2">
    <source>
        <dbReference type="Proteomes" id="UP000198866"/>
    </source>
</evidence>
<dbReference type="AlphaFoldDB" id="A0A1H6YWU6"/>
<dbReference type="STRING" id="667676.SAMN05192539_101137"/>
<gene>
    <name evidence="1" type="ORF">SAMN05192539_101137</name>
</gene>
<protein>
    <submittedName>
        <fullName evidence="1">Uncharacterized protein</fullName>
    </submittedName>
</protein>
<evidence type="ECO:0000313" key="1">
    <source>
        <dbReference type="EMBL" id="SEJ44284.1"/>
    </source>
</evidence>
<name>A0A1H6YWU6_9BURK</name>
<accession>A0A1H6YWU6</accession>
<sequence>MHPLFVFNAFLYVGSIDVGYCLQQIMRGSISINRVAEIVENPTPGQPTV</sequence>
<dbReference type="Proteomes" id="UP000198866">
    <property type="component" value="Unassembled WGS sequence"/>
</dbReference>
<proteinExistence type="predicted"/>